<dbReference type="InterPro" id="IPR013094">
    <property type="entry name" value="AB_hydrolase_3"/>
</dbReference>
<dbReference type="SUPFAM" id="SSF53474">
    <property type="entry name" value="alpha/beta-Hydrolases"/>
    <property type="match status" value="1"/>
</dbReference>
<sequence>MVTSTRTTTRSQPGKAEAAAATTAPPPPPPVKIETKKLSLFGYLDMIPGLAAIVATAVASLITGLFRSEQDSKTYHLHVANTTLRKATHRLNPLQLQLVSPNTDIIYNQYARARNFKPDTVALAHGAQGHWVGNKNATNVFIWYHVRLEKGDCMSGADFRLSGGGFCLPANIGYFKFFERLLKEINAAGGDLCVFAVTYTLAPHGRYPVQLTQSVEALRHVLEHTGRSPGNLVLGGDSAGGNLVFGVLSHLAHPHPSIAPLHVSKPLAGAAAIAPWVSLHPDLSEQVIYDGGDIVTTFVGESWSREFMGDAKPDYYTDAFDAPSSWFETFPVDKMLMLGGENEILMPMIELFYETVKAGHANVELFKGKRESHVAPIYNIYVGDNTETEQGKKLKTWLIELLK</sequence>
<dbReference type="GO" id="GO:0016787">
    <property type="term" value="F:hydrolase activity"/>
    <property type="evidence" value="ECO:0007669"/>
    <property type="project" value="UniProtKB-KW"/>
</dbReference>
<keyword evidence="3" id="KW-1133">Transmembrane helix</keyword>
<accession>A0A2N6NBK6</accession>
<feature type="domain" description="Alpha/beta hydrolase fold-3" evidence="4">
    <location>
        <begin position="163"/>
        <end position="374"/>
    </location>
</feature>
<dbReference type="Proteomes" id="UP000235728">
    <property type="component" value="Unassembled WGS sequence"/>
</dbReference>
<proteinExistence type="predicted"/>
<reference evidence="5 6" key="1">
    <citation type="journal article" date="2016" name="Appl. Microbiol. Biotechnol.">
        <title>Characterization of T-DNA insertion mutants with decreased virulence in the entomopathogenic fungus Beauveria bassiana JEF-007.</title>
        <authorList>
            <person name="Kim S."/>
            <person name="Lee S.J."/>
            <person name="Nai Y.S."/>
            <person name="Yu J.S."/>
            <person name="Lee M.R."/>
            <person name="Yang Y.T."/>
            <person name="Kim J.S."/>
        </authorList>
    </citation>
    <scope>NUCLEOTIDE SEQUENCE [LARGE SCALE GENOMIC DNA]</scope>
    <source>
        <strain evidence="5 6">JEF-007</strain>
    </source>
</reference>
<dbReference type="InterPro" id="IPR050300">
    <property type="entry name" value="GDXG_lipolytic_enzyme"/>
</dbReference>
<feature type="region of interest" description="Disordered" evidence="2">
    <location>
        <begin position="1"/>
        <end position="31"/>
    </location>
</feature>
<dbReference type="InterPro" id="IPR029058">
    <property type="entry name" value="AB_hydrolase_fold"/>
</dbReference>
<organism evidence="5 6">
    <name type="scientific">Beauveria bassiana</name>
    <name type="common">White muscardine disease fungus</name>
    <name type="synonym">Tritirachium shiotae</name>
    <dbReference type="NCBI Taxonomy" id="176275"/>
    <lineage>
        <taxon>Eukaryota</taxon>
        <taxon>Fungi</taxon>
        <taxon>Dikarya</taxon>
        <taxon>Ascomycota</taxon>
        <taxon>Pezizomycotina</taxon>
        <taxon>Sordariomycetes</taxon>
        <taxon>Hypocreomycetidae</taxon>
        <taxon>Hypocreales</taxon>
        <taxon>Cordycipitaceae</taxon>
        <taxon>Beauveria</taxon>
    </lineage>
</organism>
<comment type="caution">
    <text evidence="5">The sequence shown here is derived from an EMBL/GenBank/DDBJ whole genome shotgun (WGS) entry which is preliminary data.</text>
</comment>
<keyword evidence="1" id="KW-0378">Hydrolase</keyword>
<protein>
    <submittedName>
        <fullName evidence="5">Arylacetamide deacetylase</fullName>
    </submittedName>
</protein>
<feature type="transmembrane region" description="Helical" evidence="3">
    <location>
        <begin position="46"/>
        <end position="66"/>
    </location>
</feature>
<evidence type="ECO:0000256" key="2">
    <source>
        <dbReference type="SAM" id="MobiDB-lite"/>
    </source>
</evidence>
<dbReference type="PANTHER" id="PTHR48081:SF21">
    <property type="entry name" value="LIPASE_THIOESTERASE FAMILY PROTEIN (AFU_ORTHOLOGUE AFUA_8G02590)"/>
    <property type="match status" value="1"/>
</dbReference>
<feature type="compositionally biased region" description="Polar residues" evidence="2">
    <location>
        <begin position="1"/>
        <end position="12"/>
    </location>
</feature>
<keyword evidence="3" id="KW-0472">Membrane</keyword>
<dbReference type="OMA" id="DGALGHW"/>
<dbReference type="PANTHER" id="PTHR48081">
    <property type="entry name" value="AB HYDROLASE SUPERFAMILY PROTEIN C4A8.06C"/>
    <property type="match status" value="1"/>
</dbReference>
<name>A0A2N6NBK6_BEABA</name>
<keyword evidence="3" id="KW-0812">Transmembrane</keyword>
<evidence type="ECO:0000259" key="4">
    <source>
        <dbReference type="Pfam" id="PF07859"/>
    </source>
</evidence>
<dbReference type="Pfam" id="PF07859">
    <property type="entry name" value="Abhydrolase_3"/>
    <property type="match status" value="1"/>
</dbReference>
<evidence type="ECO:0000313" key="5">
    <source>
        <dbReference type="EMBL" id="PMB64663.1"/>
    </source>
</evidence>
<dbReference type="EMBL" id="MRVG01000012">
    <property type="protein sequence ID" value="PMB64663.1"/>
    <property type="molecule type" value="Genomic_DNA"/>
</dbReference>
<gene>
    <name evidence="5" type="primary">AADAC_0</name>
    <name evidence="5" type="ORF">BM221_009503</name>
</gene>
<evidence type="ECO:0000256" key="3">
    <source>
        <dbReference type="SAM" id="Phobius"/>
    </source>
</evidence>
<dbReference type="Gene3D" id="3.40.50.1820">
    <property type="entry name" value="alpha/beta hydrolase"/>
    <property type="match status" value="1"/>
</dbReference>
<dbReference type="AlphaFoldDB" id="A0A2N6NBK6"/>
<evidence type="ECO:0000313" key="6">
    <source>
        <dbReference type="Proteomes" id="UP000235728"/>
    </source>
</evidence>
<evidence type="ECO:0000256" key="1">
    <source>
        <dbReference type="ARBA" id="ARBA00022801"/>
    </source>
</evidence>